<evidence type="ECO:0000313" key="2">
    <source>
        <dbReference type="EMBL" id="CVK15626.1"/>
    </source>
</evidence>
<dbReference type="InterPro" id="IPR024294">
    <property type="entry name" value="DUF3810"/>
</dbReference>
<keyword evidence="1" id="KW-0812">Transmembrane</keyword>
<evidence type="ECO:0000256" key="1">
    <source>
        <dbReference type="SAM" id="Phobius"/>
    </source>
</evidence>
<keyword evidence="3" id="KW-1185">Reference proteome</keyword>
<keyword evidence="1" id="KW-0472">Membrane</keyword>
<dbReference type="OrthoDB" id="1048788at2"/>
<evidence type="ECO:0008006" key="4">
    <source>
        <dbReference type="Google" id="ProtNLM"/>
    </source>
</evidence>
<sequence length="368" mass="42923">MLHKRKIKVSISGLLSSLLLQFFIFQAFKMSLSPTDSWYFHLIVKVKFFLNSIFGFISISVGDIFYIFLLVLIIIWLIQVSVFYIKKKKEKVASCFIKILFLINILYGWFMLSFGLLYNYSNFYQFENSREKLFLIDYKIVAGHLLNECVKLKEEVSNNKNGEFAVDRDKMIMIINQEQSAFYGIPRQKENIKKSILNPIIIKLGILGYYNPFTGEAQVAKDIPDTSIPFTIAHEMGHQVGVAREDEANFYSFYMGESSPNKDFQYSVKYKALNYLLREIYVNDSAYVHLILKNYSKGMKLDREKEKKYYLGMSGLGSDVFSYMNNIYLKSNSQNEGIIAYNNVSKMIVSYYKKQYPSLFTKENSLIQ</sequence>
<name>A0A0X3AMQ3_9FLAO</name>
<dbReference type="AlphaFoldDB" id="A0A0X3AMQ3"/>
<dbReference type="STRING" id="1586267.GCA_001418685_00456"/>
<feature type="transmembrane region" description="Helical" evidence="1">
    <location>
        <begin position="7"/>
        <end position="28"/>
    </location>
</feature>
<gene>
    <name evidence="2" type="ORF">Ga0061079_102177</name>
</gene>
<dbReference type="RefSeq" id="WP_082435379.1">
    <property type="nucleotide sequence ID" value="NZ_FCOR01000002.1"/>
</dbReference>
<accession>A0A0X3AMQ3</accession>
<protein>
    <recommendedName>
        <fullName evidence="4">DUF3810 domain-containing protein</fullName>
    </recommendedName>
</protein>
<reference evidence="2 3" key="1">
    <citation type="submission" date="2016-01" db="EMBL/GenBank/DDBJ databases">
        <authorList>
            <person name="McClelland M."/>
            <person name="Jain A."/>
            <person name="Saraogi P."/>
            <person name="Mendelson R."/>
            <person name="Westerman R."/>
            <person name="SanMiguel P."/>
            <person name="Csonka L."/>
        </authorList>
    </citation>
    <scope>NUCLEOTIDE SEQUENCE [LARGE SCALE GENOMIC DNA]</scope>
    <source>
        <strain evidence="2 3">R-53146</strain>
    </source>
</reference>
<organism evidence="2 3">
    <name type="scientific">Apibacter mensalis</name>
    <dbReference type="NCBI Taxonomy" id="1586267"/>
    <lineage>
        <taxon>Bacteria</taxon>
        <taxon>Pseudomonadati</taxon>
        <taxon>Bacteroidota</taxon>
        <taxon>Flavobacteriia</taxon>
        <taxon>Flavobacteriales</taxon>
        <taxon>Weeksellaceae</taxon>
        <taxon>Apibacter</taxon>
    </lineage>
</organism>
<proteinExistence type="predicted"/>
<feature type="transmembrane region" description="Helical" evidence="1">
    <location>
        <begin position="48"/>
        <end position="78"/>
    </location>
</feature>
<evidence type="ECO:0000313" key="3">
    <source>
        <dbReference type="Proteomes" id="UP000182761"/>
    </source>
</evidence>
<dbReference type="Pfam" id="PF12725">
    <property type="entry name" value="DUF3810"/>
    <property type="match status" value="1"/>
</dbReference>
<dbReference type="EMBL" id="FCOR01000002">
    <property type="protein sequence ID" value="CVK15626.1"/>
    <property type="molecule type" value="Genomic_DNA"/>
</dbReference>
<keyword evidence="1" id="KW-1133">Transmembrane helix</keyword>
<dbReference type="Proteomes" id="UP000182761">
    <property type="component" value="Unassembled WGS sequence"/>
</dbReference>
<feature type="transmembrane region" description="Helical" evidence="1">
    <location>
        <begin position="99"/>
        <end position="120"/>
    </location>
</feature>